<name>W4VC84_9FIRM</name>
<dbReference type="Proteomes" id="UP000019109">
    <property type="component" value="Unassembled WGS sequence"/>
</dbReference>
<evidence type="ECO:0000313" key="3">
    <source>
        <dbReference type="Proteomes" id="UP000019109"/>
    </source>
</evidence>
<keyword evidence="3" id="KW-1185">Reference proteome</keyword>
<dbReference type="PROSITE" id="PS50012">
    <property type="entry name" value="RCC1_3"/>
    <property type="match status" value="1"/>
</dbReference>
<gene>
    <name evidence="2" type="ORF">JCM21531_3966</name>
</gene>
<dbReference type="PANTHER" id="PTHR22870">
    <property type="entry name" value="REGULATOR OF CHROMOSOME CONDENSATION"/>
    <property type="match status" value="1"/>
</dbReference>
<keyword evidence="1" id="KW-0677">Repeat</keyword>
<protein>
    <submittedName>
        <fullName evidence="2">BNR repeat protein</fullName>
    </submittedName>
</protein>
<sequence length="83" mass="8716">MGDGTKVKRIEAVQVKGLENIVAVSAGNSYSVALMNNGTVWTWGYGENRQLGNGTRNNSSTPVKVKGLNDVVAIKAGNSHTLA</sequence>
<comment type="caution">
    <text evidence="2">The sequence shown here is derived from an EMBL/GenBank/DDBJ whole genome shotgun (WGS) entry which is preliminary data.</text>
</comment>
<dbReference type="AlphaFoldDB" id="W4VC84"/>
<dbReference type="InterPro" id="IPR051210">
    <property type="entry name" value="Ub_ligase/GEF_domain"/>
</dbReference>
<dbReference type="STRING" id="1294263.JCM21531_3966"/>
<proteinExistence type="predicted"/>
<reference evidence="2" key="1">
    <citation type="journal article" date="2014" name="Genome Announc.">
        <title>Draft Genome Sequence of Clostridium straminisolvens Strain JCM 21531T, Isolated from a Cellulose-Degrading Bacterial Community.</title>
        <authorList>
            <person name="Yuki M."/>
            <person name="Oshima K."/>
            <person name="Suda W."/>
            <person name="Sakamoto M."/>
            <person name="Kitamura K."/>
            <person name="Iida T."/>
            <person name="Hattori M."/>
            <person name="Ohkuma M."/>
        </authorList>
    </citation>
    <scope>NUCLEOTIDE SEQUENCE [LARGE SCALE GENOMIC DNA]</scope>
    <source>
        <strain evidence="2">JCM 21531</strain>
    </source>
</reference>
<dbReference type="InterPro" id="IPR000408">
    <property type="entry name" value="Reg_chr_condens"/>
</dbReference>
<evidence type="ECO:0000256" key="1">
    <source>
        <dbReference type="ARBA" id="ARBA00022737"/>
    </source>
</evidence>
<dbReference type="SUPFAM" id="SSF50985">
    <property type="entry name" value="RCC1/BLIP-II"/>
    <property type="match status" value="1"/>
</dbReference>
<evidence type="ECO:0000313" key="2">
    <source>
        <dbReference type="EMBL" id="GAE90364.1"/>
    </source>
</evidence>
<accession>W4VC84</accession>
<organism evidence="2 3">
    <name type="scientific">Acetivibrio straminisolvens JCM 21531</name>
    <dbReference type="NCBI Taxonomy" id="1294263"/>
    <lineage>
        <taxon>Bacteria</taxon>
        <taxon>Bacillati</taxon>
        <taxon>Bacillota</taxon>
        <taxon>Clostridia</taxon>
        <taxon>Eubacteriales</taxon>
        <taxon>Oscillospiraceae</taxon>
        <taxon>Acetivibrio</taxon>
    </lineage>
</organism>
<dbReference type="PANTHER" id="PTHR22870:SF408">
    <property type="entry name" value="OS09G0560450 PROTEIN"/>
    <property type="match status" value="1"/>
</dbReference>
<dbReference type="InterPro" id="IPR009091">
    <property type="entry name" value="RCC1/BLIP-II"/>
</dbReference>
<dbReference type="EMBL" id="BAVR01000067">
    <property type="protein sequence ID" value="GAE90364.1"/>
    <property type="molecule type" value="Genomic_DNA"/>
</dbReference>
<dbReference type="Gene3D" id="2.130.10.30">
    <property type="entry name" value="Regulator of chromosome condensation 1/beta-lactamase-inhibitor protein II"/>
    <property type="match status" value="1"/>
</dbReference>
<dbReference type="Pfam" id="PF00415">
    <property type="entry name" value="RCC1"/>
    <property type="match status" value="1"/>
</dbReference>